<dbReference type="PANTHER" id="PTHR46100">
    <property type="entry name" value="IMP2'P"/>
    <property type="match status" value="1"/>
</dbReference>
<dbReference type="Gene3D" id="1.20.5.110">
    <property type="match status" value="1"/>
</dbReference>
<comment type="caution">
    <text evidence="1">The sequence shown here is derived from an EMBL/GenBank/DDBJ whole genome shotgun (WGS) entry which is preliminary data.</text>
</comment>
<dbReference type="PANTHER" id="PTHR46100:SF2">
    <property type="entry name" value="OS05G0453700 PROTEIN"/>
    <property type="match status" value="1"/>
</dbReference>
<keyword evidence="2" id="KW-1185">Reference proteome</keyword>
<evidence type="ECO:0000313" key="2">
    <source>
        <dbReference type="Proteomes" id="UP000289738"/>
    </source>
</evidence>
<dbReference type="Pfam" id="PF12352">
    <property type="entry name" value="V-SNARE_C"/>
    <property type="match status" value="1"/>
</dbReference>
<dbReference type="EMBL" id="SDMP01000012">
    <property type="protein sequence ID" value="RYR25990.1"/>
    <property type="molecule type" value="Genomic_DNA"/>
</dbReference>
<dbReference type="InterPro" id="IPR014729">
    <property type="entry name" value="Rossmann-like_a/b/a_fold"/>
</dbReference>
<dbReference type="SUPFAM" id="SSF52402">
    <property type="entry name" value="Adenine nucleotide alpha hydrolases-like"/>
    <property type="match status" value="1"/>
</dbReference>
<organism evidence="1 2">
    <name type="scientific">Arachis hypogaea</name>
    <name type="common">Peanut</name>
    <dbReference type="NCBI Taxonomy" id="3818"/>
    <lineage>
        <taxon>Eukaryota</taxon>
        <taxon>Viridiplantae</taxon>
        <taxon>Streptophyta</taxon>
        <taxon>Embryophyta</taxon>
        <taxon>Tracheophyta</taxon>
        <taxon>Spermatophyta</taxon>
        <taxon>Magnoliopsida</taxon>
        <taxon>eudicotyledons</taxon>
        <taxon>Gunneridae</taxon>
        <taxon>Pentapetalae</taxon>
        <taxon>rosids</taxon>
        <taxon>fabids</taxon>
        <taxon>Fabales</taxon>
        <taxon>Fabaceae</taxon>
        <taxon>Papilionoideae</taxon>
        <taxon>50 kb inversion clade</taxon>
        <taxon>dalbergioids sensu lato</taxon>
        <taxon>Dalbergieae</taxon>
        <taxon>Pterocarpus clade</taxon>
        <taxon>Arachis</taxon>
    </lineage>
</organism>
<dbReference type="STRING" id="3818.A0A445AHX1"/>
<dbReference type="CDD" id="cd15862">
    <property type="entry name" value="SNARE_Vti1"/>
    <property type="match status" value="1"/>
</dbReference>
<gene>
    <name evidence="1" type="ORF">Ahy_B02g060066</name>
</gene>
<evidence type="ECO:0008006" key="3">
    <source>
        <dbReference type="Google" id="ProtNLM"/>
    </source>
</evidence>
<proteinExistence type="predicted"/>
<accession>A0A445AHX1</accession>
<protein>
    <recommendedName>
        <fullName evidence="3">UspA domain-containing protein</fullName>
    </recommendedName>
</protein>
<dbReference type="AlphaFoldDB" id="A0A445AHX1"/>
<sequence length="179" mass="20512">MASTERLNKSGDRIEDSRRTMFETEDLGVSILQDLHAQRQSLLQISKIEPPLSCLTSRRSDEAAIGSLVLKPFPRVAFKLQFKLKLQLKRQTLPVRPFVEARLSFSLRMSSKVQSDLKWVNIVVKIYWGDAREKLLDSIEDLKLDSIVLGSRGLSTIQRKERKLVYTYEIGNKSFSELG</sequence>
<reference evidence="1 2" key="1">
    <citation type="submission" date="2019-01" db="EMBL/GenBank/DDBJ databases">
        <title>Sequencing of cultivated peanut Arachis hypogaea provides insights into genome evolution and oil improvement.</title>
        <authorList>
            <person name="Chen X."/>
        </authorList>
    </citation>
    <scope>NUCLEOTIDE SEQUENCE [LARGE SCALE GENOMIC DNA]</scope>
    <source>
        <strain evidence="2">cv. Fuhuasheng</strain>
        <tissue evidence="1">Leaves</tissue>
    </source>
</reference>
<dbReference type="Proteomes" id="UP000289738">
    <property type="component" value="Chromosome B02"/>
</dbReference>
<dbReference type="Gene3D" id="3.40.50.620">
    <property type="entry name" value="HUPs"/>
    <property type="match status" value="1"/>
</dbReference>
<evidence type="ECO:0000313" key="1">
    <source>
        <dbReference type="EMBL" id="RYR25990.1"/>
    </source>
</evidence>
<name>A0A445AHX1_ARAHY</name>
<dbReference type="SUPFAM" id="SSF58038">
    <property type="entry name" value="SNARE fusion complex"/>
    <property type="match status" value="1"/>
</dbReference>